<evidence type="ECO:0000256" key="7">
    <source>
        <dbReference type="HAMAP-Rule" id="MF_00011"/>
    </source>
</evidence>
<keyword evidence="1 7" id="KW-0436">Ligase</keyword>
<gene>
    <name evidence="7" type="primary">purA</name>
    <name evidence="9" type="ORF">COT97_05100</name>
</gene>
<dbReference type="InterPro" id="IPR042110">
    <property type="entry name" value="Adenylosuccinate_synth_dom2"/>
</dbReference>
<comment type="cofactor">
    <cofactor evidence="7">
        <name>Mg(2+)</name>
        <dbReference type="ChEBI" id="CHEBI:18420"/>
    </cofactor>
    <text evidence="7">Binds 1 Mg(2+) ion per subunit.</text>
</comment>
<feature type="binding site" evidence="7">
    <location>
        <position position="13"/>
    </location>
    <ligand>
        <name>Mg(2+)</name>
        <dbReference type="ChEBI" id="CHEBI:18420"/>
    </ligand>
</feature>
<feature type="binding site" evidence="7">
    <location>
        <begin position="12"/>
        <end position="18"/>
    </location>
    <ligand>
        <name>GTP</name>
        <dbReference type="ChEBI" id="CHEBI:37565"/>
    </ligand>
</feature>
<dbReference type="UniPathway" id="UPA00075">
    <property type="reaction ID" value="UER00335"/>
</dbReference>
<dbReference type="InterPro" id="IPR001114">
    <property type="entry name" value="Adenylosuccinate_synthetase"/>
</dbReference>
<dbReference type="GO" id="GO:0005525">
    <property type="term" value="F:GTP binding"/>
    <property type="evidence" value="ECO:0007669"/>
    <property type="project" value="UniProtKB-UniRule"/>
</dbReference>
<name>A0A2H0V3N4_9BACT</name>
<dbReference type="GO" id="GO:0005737">
    <property type="term" value="C:cytoplasm"/>
    <property type="evidence" value="ECO:0007669"/>
    <property type="project" value="UniProtKB-SubCell"/>
</dbReference>
<comment type="pathway">
    <text evidence="7 8">Purine metabolism; AMP biosynthesis via de novo pathway; AMP from IMP: step 1/2.</text>
</comment>
<comment type="caution">
    <text evidence="7">Lacks conserved residue(s) required for the propagation of feature annotation.</text>
</comment>
<evidence type="ECO:0000256" key="3">
    <source>
        <dbReference type="ARBA" id="ARBA00022741"/>
    </source>
</evidence>
<feature type="binding site" evidence="7">
    <location>
        <position position="42"/>
    </location>
    <ligand>
        <name>Mg(2+)</name>
        <dbReference type="ChEBI" id="CHEBI:18420"/>
    </ligand>
</feature>
<comment type="function">
    <text evidence="7">Plays an important role in the de novo pathway of purine nucleotide biosynthesis. Catalyzes the first committed step in the biosynthesis of AMP from IMP.</text>
</comment>
<organism evidence="9 10">
    <name type="scientific">Candidatus Falkowbacteria bacterium CG10_big_fil_rev_8_21_14_0_10_39_11</name>
    <dbReference type="NCBI Taxonomy" id="1974565"/>
    <lineage>
        <taxon>Bacteria</taxon>
        <taxon>Candidatus Falkowiibacteriota</taxon>
    </lineage>
</organism>
<sequence length="426" mass="47163">MPLDIVKGSQWGDEGKANISYFLMTHYGYQVHIRLQGGDNAGGTAWVIDRRTGKLVKIVLHLTPAGIFLEGTTCILAPGVVVNPKSLQEELIAIQALGYSTDNLLISSSCPIILPSNLALDGLDTKGENGTEIGTTKKGIGPTYEYFYGRKYSISVGDVVRCTHDELRTKLEEGLRVKNLILREFDRPEVTIDKEYEFLMTYRPTLAKHVHWDIVGLNHQYLEDDVPMLGYIAHGSELDICNGTRPYVTSSFCTTGAACVYAGIPPQVIRNVYCIIKAYTTRVDSGQSPFPTEIHGDLAENLRQRGGEYGATTGRPRRVGWLDLAQARHALRMDGVTHLVMTKLDVLNGFDAIKVCTHYTLPDSNTLDHFAPDLAGKLTPHYEEFPGWASTDDENAKNYVHFIEESLGHRISIMSLGPSIDDVAFT</sequence>
<dbReference type="Gene3D" id="3.40.440.10">
    <property type="entry name" value="Adenylosuccinate Synthetase, subunit A, domain 1"/>
    <property type="match status" value="1"/>
</dbReference>
<dbReference type="EMBL" id="PFAP01000041">
    <property type="protein sequence ID" value="PIR93714.1"/>
    <property type="molecule type" value="Genomic_DNA"/>
</dbReference>
<dbReference type="PANTHER" id="PTHR11846:SF0">
    <property type="entry name" value="ADENYLOSUCCINATE SYNTHETASE"/>
    <property type="match status" value="1"/>
</dbReference>
<feature type="binding site" description="in other chain" evidence="7">
    <location>
        <begin position="13"/>
        <end position="16"/>
    </location>
    <ligand>
        <name>IMP</name>
        <dbReference type="ChEBI" id="CHEBI:58053"/>
        <note>ligand shared between dimeric partners</note>
    </ligand>
</feature>
<protein>
    <recommendedName>
        <fullName evidence="7 8">Adenylosuccinate synthetase</fullName>
        <shortName evidence="7">AMPSase</shortName>
        <shortName evidence="7">AdSS</shortName>
        <ecNumber evidence="7 8">6.3.4.4</ecNumber>
    </recommendedName>
    <alternativeName>
        <fullName evidence="7">IMP--aspartate ligase</fullName>
    </alternativeName>
</protein>
<dbReference type="InterPro" id="IPR018220">
    <property type="entry name" value="Adenylosuccin_syn_GTP-bd"/>
</dbReference>
<dbReference type="PROSITE" id="PS01266">
    <property type="entry name" value="ADENYLOSUCCIN_SYN_1"/>
    <property type="match status" value="1"/>
</dbReference>
<evidence type="ECO:0000256" key="8">
    <source>
        <dbReference type="RuleBase" id="RU000520"/>
    </source>
</evidence>
<keyword evidence="7" id="KW-0963">Cytoplasm</keyword>
<dbReference type="PANTHER" id="PTHR11846">
    <property type="entry name" value="ADENYLOSUCCINATE SYNTHETASE"/>
    <property type="match status" value="1"/>
</dbReference>
<dbReference type="InterPro" id="IPR027417">
    <property type="entry name" value="P-loop_NTPase"/>
</dbReference>
<dbReference type="SUPFAM" id="SSF52540">
    <property type="entry name" value="P-loop containing nucleoside triphosphate hydrolases"/>
    <property type="match status" value="1"/>
</dbReference>
<comment type="caution">
    <text evidence="9">The sequence shown here is derived from an EMBL/GenBank/DDBJ whole genome shotgun (WGS) entry which is preliminary data.</text>
</comment>
<accession>A0A2H0V3N4</accession>
<dbReference type="Proteomes" id="UP000229901">
    <property type="component" value="Unassembled WGS sequence"/>
</dbReference>
<dbReference type="AlphaFoldDB" id="A0A2H0V3N4"/>
<feature type="binding site" evidence="7">
    <location>
        <begin position="311"/>
        <end position="317"/>
    </location>
    <ligand>
        <name>substrate</name>
    </ligand>
</feature>
<dbReference type="EC" id="6.3.4.4" evidence="7 8"/>
<keyword evidence="3 7" id="KW-0547">Nucleotide-binding</keyword>
<keyword evidence="4 7" id="KW-0658">Purine biosynthesis</keyword>
<evidence type="ECO:0000256" key="5">
    <source>
        <dbReference type="ARBA" id="ARBA00022842"/>
    </source>
</evidence>
<proteinExistence type="inferred from homology"/>
<feature type="binding site" description="in other chain" evidence="7">
    <location>
        <position position="249"/>
    </location>
    <ligand>
        <name>IMP</name>
        <dbReference type="ChEBI" id="CHEBI:58053"/>
        <note>ligand shared between dimeric partners</note>
    </ligand>
</feature>
<dbReference type="GO" id="GO:0046040">
    <property type="term" value="P:IMP metabolic process"/>
    <property type="evidence" value="ECO:0007669"/>
    <property type="project" value="TreeGrafter"/>
</dbReference>
<dbReference type="Pfam" id="PF00709">
    <property type="entry name" value="Adenylsucc_synt"/>
    <property type="match status" value="1"/>
</dbReference>
<dbReference type="InterPro" id="IPR042111">
    <property type="entry name" value="Adenylosuccinate_synth_dom3"/>
</dbReference>
<comment type="subcellular location">
    <subcellularLocation>
        <location evidence="7">Cytoplasm</location>
    </subcellularLocation>
</comment>
<evidence type="ECO:0000256" key="4">
    <source>
        <dbReference type="ARBA" id="ARBA00022755"/>
    </source>
</evidence>
<comment type="catalytic activity">
    <reaction evidence="7 8">
        <text>IMP + L-aspartate + GTP = N(6)-(1,2-dicarboxyethyl)-AMP + GDP + phosphate + 2 H(+)</text>
        <dbReference type="Rhea" id="RHEA:15753"/>
        <dbReference type="ChEBI" id="CHEBI:15378"/>
        <dbReference type="ChEBI" id="CHEBI:29991"/>
        <dbReference type="ChEBI" id="CHEBI:37565"/>
        <dbReference type="ChEBI" id="CHEBI:43474"/>
        <dbReference type="ChEBI" id="CHEBI:57567"/>
        <dbReference type="ChEBI" id="CHEBI:58053"/>
        <dbReference type="ChEBI" id="CHEBI:58189"/>
        <dbReference type="EC" id="6.3.4.4"/>
    </reaction>
</comment>
<evidence type="ECO:0000313" key="9">
    <source>
        <dbReference type="EMBL" id="PIR93714.1"/>
    </source>
</evidence>
<feature type="active site" description="Proton acceptor" evidence="7">
    <location>
        <position position="13"/>
    </location>
</feature>
<dbReference type="Gene3D" id="3.90.170.10">
    <property type="entry name" value="Adenylosuccinate Synthetase, subunit A, domain 3"/>
    <property type="match status" value="1"/>
</dbReference>
<dbReference type="SMART" id="SM00788">
    <property type="entry name" value="Adenylsucc_synt"/>
    <property type="match status" value="1"/>
</dbReference>
<feature type="binding site" evidence="7">
    <location>
        <position position="150"/>
    </location>
    <ligand>
        <name>IMP</name>
        <dbReference type="ChEBI" id="CHEBI:58053"/>
        <note>ligand shared between dimeric partners</note>
    </ligand>
</feature>
<dbReference type="HAMAP" id="MF_00011">
    <property type="entry name" value="Adenylosucc_synth"/>
    <property type="match status" value="1"/>
</dbReference>
<dbReference type="GO" id="GO:0044208">
    <property type="term" value="P:'de novo' AMP biosynthetic process"/>
    <property type="evidence" value="ECO:0007669"/>
    <property type="project" value="UniProtKB-UniRule"/>
</dbReference>
<feature type="binding site" description="in other chain" evidence="7">
    <location>
        <position position="315"/>
    </location>
    <ligand>
        <name>IMP</name>
        <dbReference type="ChEBI" id="CHEBI:58053"/>
        <note>ligand shared between dimeric partners</note>
    </ligand>
</feature>
<keyword evidence="5 7" id="KW-0460">Magnesium</keyword>
<evidence type="ECO:0000256" key="2">
    <source>
        <dbReference type="ARBA" id="ARBA00022723"/>
    </source>
</evidence>
<keyword evidence="2 7" id="KW-0479">Metal-binding</keyword>
<comment type="similarity">
    <text evidence="7 8">Belongs to the adenylosuccinate synthetase family.</text>
</comment>
<dbReference type="GO" id="GO:0004019">
    <property type="term" value="F:adenylosuccinate synthase activity"/>
    <property type="evidence" value="ECO:0007669"/>
    <property type="project" value="UniProtKB-UniRule"/>
</dbReference>
<dbReference type="GO" id="GO:0000287">
    <property type="term" value="F:magnesium ion binding"/>
    <property type="evidence" value="ECO:0007669"/>
    <property type="project" value="UniProtKB-UniRule"/>
</dbReference>
<evidence type="ECO:0000256" key="6">
    <source>
        <dbReference type="ARBA" id="ARBA00023134"/>
    </source>
</evidence>
<comment type="subunit">
    <text evidence="7">Homodimer.</text>
</comment>
<feature type="binding site" evidence="7">
    <location>
        <begin position="415"/>
        <end position="417"/>
    </location>
    <ligand>
        <name>GTP</name>
        <dbReference type="ChEBI" id="CHEBI:37565"/>
    </ligand>
</feature>
<feature type="binding site" evidence="7">
    <location>
        <begin position="343"/>
        <end position="345"/>
    </location>
    <ligand>
        <name>GTP</name>
        <dbReference type="ChEBI" id="CHEBI:37565"/>
    </ligand>
</feature>
<keyword evidence="6 7" id="KW-0342">GTP-binding</keyword>
<dbReference type="Gene3D" id="1.10.300.10">
    <property type="entry name" value="Adenylosuccinate Synthetase, subunit A, domain 2"/>
    <property type="match status" value="1"/>
</dbReference>
<evidence type="ECO:0000256" key="1">
    <source>
        <dbReference type="ARBA" id="ARBA00022598"/>
    </source>
</evidence>
<dbReference type="InterPro" id="IPR042109">
    <property type="entry name" value="Adenylosuccinate_synth_dom1"/>
</dbReference>
<reference evidence="10" key="1">
    <citation type="submission" date="2017-09" db="EMBL/GenBank/DDBJ databases">
        <title>Depth-based differentiation of microbial function through sediment-hosted aquifers and enrichment of novel symbionts in the deep terrestrial subsurface.</title>
        <authorList>
            <person name="Probst A.J."/>
            <person name="Ladd B."/>
            <person name="Jarett J.K."/>
            <person name="Geller-Mcgrath D.E."/>
            <person name="Sieber C.M.K."/>
            <person name="Emerson J.B."/>
            <person name="Anantharaman K."/>
            <person name="Thomas B.C."/>
            <person name="Malmstrom R."/>
            <person name="Stieglmeier M."/>
            <person name="Klingl A."/>
            <person name="Woyke T."/>
            <person name="Ryan C.M."/>
            <person name="Banfield J.F."/>
        </authorList>
    </citation>
    <scope>NUCLEOTIDE SEQUENCE [LARGE SCALE GENOMIC DNA]</scope>
</reference>
<feature type="binding site" description="in other chain" evidence="7">
    <location>
        <position position="136"/>
    </location>
    <ligand>
        <name>IMP</name>
        <dbReference type="ChEBI" id="CHEBI:58053"/>
        <note>ligand shared between dimeric partners</note>
    </ligand>
</feature>
<feature type="binding site" evidence="7">
    <location>
        <position position="317"/>
    </location>
    <ligand>
        <name>GTP</name>
        <dbReference type="ChEBI" id="CHEBI:37565"/>
    </ligand>
</feature>
<evidence type="ECO:0000313" key="10">
    <source>
        <dbReference type="Proteomes" id="UP000229901"/>
    </source>
</evidence>